<dbReference type="Proteomes" id="UP000611762">
    <property type="component" value="Unassembled WGS sequence"/>
</dbReference>
<evidence type="ECO:0000313" key="3">
    <source>
        <dbReference type="Proteomes" id="UP000611762"/>
    </source>
</evidence>
<sequence length="199" mass="21965">MQNIHEILKAYGLEIPSDKKAEFDKAVIENYKTVAEVEKISDKLEKASNDLITQKETVTTLTGELQALKDNNATAEDWKAKFETLQADISEKEQAAKEEKEKAEREANILSRYNAVCTDKDGKPLEWSHEAIKDSYLQKFTDALADEANTGKSDADIFHALTKDDGAAFKGVQAEVTLKGASPLDGIDDAQARSIMGLK</sequence>
<gene>
    <name evidence="2" type="ORF">H8698_06575</name>
</gene>
<dbReference type="AlphaFoldDB" id="A0A926DKK7"/>
<comment type="caution">
    <text evidence="2">The sequence shown here is derived from an EMBL/GenBank/DDBJ whole genome shotgun (WGS) entry which is preliminary data.</text>
</comment>
<proteinExistence type="predicted"/>
<keyword evidence="1" id="KW-0175">Coiled coil</keyword>
<name>A0A926DKK7_9FIRM</name>
<dbReference type="RefSeq" id="WP_249311798.1">
    <property type="nucleotide sequence ID" value="NZ_JACRSU010000002.1"/>
</dbReference>
<accession>A0A926DKK7</accession>
<organism evidence="2 3">
    <name type="scientific">Congzhengia minquanensis</name>
    <dbReference type="NCBI Taxonomy" id="2763657"/>
    <lineage>
        <taxon>Bacteria</taxon>
        <taxon>Bacillati</taxon>
        <taxon>Bacillota</taxon>
        <taxon>Clostridia</taxon>
        <taxon>Eubacteriales</taxon>
        <taxon>Oscillospiraceae</taxon>
        <taxon>Congzhengia</taxon>
    </lineage>
</organism>
<protein>
    <recommendedName>
        <fullName evidence="4">Phage minor structural protein GP20</fullName>
    </recommendedName>
</protein>
<dbReference type="EMBL" id="JACRSU010000002">
    <property type="protein sequence ID" value="MBC8540638.1"/>
    <property type="molecule type" value="Genomic_DNA"/>
</dbReference>
<keyword evidence="3" id="KW-1185">Reference proteome</keyword>
<reference evidence="2" key="1">
    <citation type="submission" date="2020-08" db="EMBL/GenBank/DDBJ databases">
        <title>Genome public.</title>
        <authorList>
            <person name="Liu C."/>
            <person name="Sun Q."/>
        </authorList>
    </citation>
    <scope>NUCLEOTIDE SEQUENCE</scope>
    <source>
        <strain evidence="2">H8</strain>
    </source>
</reference>
<evidence type="ECO:0008006" key="4">
    <source>
        <dbReference type="Google" id="ProtNLM"/>
    </source>
</evidence>
<evidence type="ECO:0000313" key="2">
    <source>
        <dbReference type="EMBL" id="MBC8540638.1"/>
    </source>
</evidence>
<evidence type="ECO:0000256" key="1">
    <source>
        <dbReference type="SAM" id="Coils"/>
    </source>
</evidence>
<feature type="coiled-coil region" evidence="1">
    <location>
        <begin position="37"/>
        <end position="113"/>
    </location>
</feature>